<evidence type="ECO:0000256" key="1">
    <source>
        <dbReference type="SAM" id="Phobius"/>
    </source>
</evidence>
<gene>
    <name evidence="3" type="ORF">CJD38_10800</name>
</gene>
<dbReference type="GO" id="GO:0005886">
    <property type="term" value="C:plasma membrane"/>
    <property type="evidence" value="ECO:0007669"/>
    <property type="project" value="TreeGrafter"/>
</dbReference>
<dbReference type="OrthoDB" id="9809813at2"/>
<proteinExistence type="predicted"/>
<dbReference type="EMBL" id="QANS01000004">
    <property type="protein sequence ID" value="PTU30796.1"/>
    <property type="molecule type" value="Genomic_DNA"/>
</dbReference>
<evidence type="ECO:0000259" key="2">
    <source>
        <dbReference type="Pfam" id="PF02698"/>
    </source>
</evidence>
<feature type="domain" description="DUF218" evidence="2">
    <location>
        <begin position="79"/>
        <end position="244"/>
    </location>
</feature>
<evidence type="ECO:0000313" key="4">
    <source>
        <dbReference type="Proteomes" id="UP000244248"/>
    </source>
</evidence>
<accession>A0A2T5MDZ2</accession>
<feature type="transmembrane region" description="Helical" evidence="1">
    <location>
        <begin position="12"/>
        <end position="29"/>
    </location>
</feature>
<dbReference type="InterPro" id="IPR003848">
    <property type="entry name" value="DUF218"/>
</dbReference>
<organism evidence="3 4">
    <name type="scientific">Stenotrophobium rhamnosiphilum</name>
    <dbReference type="NCBI Taxonomy" id="2029166"/>
    <lineage>
        <taxon>Bacteria</taxon>
        <taxon>Pseudomonadati</taxon>
        <taxon>Pseudomonadota</taxon>
        <taxon>Gammaproteobacteria</taxon>
        <taxon>Nevskiales</taxon>
        <taxon>Nevskiaceae</taxon>
        <taxon>Stenotrophobium</taxon>
    </lineage>
</organism>
<keyword evidence="4" id="KW-1185">Reference proteome</keyword>
<dbReference type="Gene3D" id="3.40.50.620">
    <property type="entry name" value="HUPs"/>
    <property type="match status" value="1"/>
</dbReference>
<keyword evidence="1" id="KW-1133">Transmembrane helix</keyword>
<dbReference type="Proteomes" id="UP000244248">
    <property type="component" value="Unassembled WGS sequence"/>
</dbReference>
<dbReference type="AlphaFoldDB" id="A0A2T5MDZ2"/>
<keyword evidence="1" id="KW-0812">Transmembrane</keyword>
<dbReference type="GO" id="GO:0000270">
    <property type="term" value="P:peptidoglycan metabolic process"/>
    <property type="evidence" value="ECO:0007669"/>
    <property type="project" value="TreeGrafter"/>
</dbReference>
<dbReference type="InterPro" id="IPR014729">
    <property type="entry name" value="Rossmann-like_a/b/a_fold"/>
</dbReference>
<keyword evidence="1" id="KW-0472">Membrane</keyword>
<dbReference type="GO" id="GO:0043164">
    <property type="term" value="P:Gram-negative-bacterium-type cell wall biogenesis"/>
    <property type="evidence" value="ECO:0007669"/>
    <property type="project" value="TreeGrafter"/>
</dbReference>
<feature type="transmembrane region" description="Helical" evidence="1">
    <location>
        <begin position="41"/>
        <end position="61"/>
    </location>
</feature>
<dbReference type="CDD" id="cd06259">
    <property type="entry name" value="YdcF-like"/>
    <property type="match status" value="1"/>
</dbReference>
<protein>
    <submittedName>
        <fullName evidence="3">YdcF family protein</fullName>
    </submittedName>
</protein>
<dbReference type="Pfam" id="PF02698">
    <property type="entry name" value="DUF218"/>
    <property type="match status" value="1"/>
</dbReference>
<dbReference type="PANTHER" id="PTHR30336">
    <property type="entry name" value="INNER MEMBRANE PROTEIN, PROBABLE PERMEASE"/>
    <property type="match status" value="1"/>
</dbReference>
<comment type="caution">
    <text evidence="3">The sequence shown here is derived from an EMBL/GenBank/DDBJ whole genome shotgun (WGS) entry which is preliminary data.</text>
</comment>
<dbReference type="InterPro" id="IPR051599">
    <property type="entry name" value="Cell_Envelope_Assoc"/>
</dbReference>
<reference evidence="3 4" key="1">
    <citation type="submission" date="2018-04" db="EMBL/GenBank/DDBJ databases">
        <title>Novel species isolated from glacier.</title>
        <authorList>
            <person name="Liu Q."/>
            <person name="Xin Y.-H."/>
        </authorList>
    </citation>
    <scope>NUCLEOTIDE SEQUENCE [LARGE SCALE GENOMIC DNA]</scope>
    <source>
        <strain evidence="3 4">GT1R17</strain>
    </source>
</reference>
<evidence type="ECO:0000313" key="3">
    <source>
        <dbReference type="EMBL" id="PTU30796.1"/>
    </source>
</evidence>
<dbReference type="RefSeq" id="WP_107940382.1">
    <property type="nucleotide sequence ID" value="NZ_QANS01000004.1"/>
</dbReference>
<name>A0A2T5MDZ2_9GAMM</name>
<sequence>MSFIISKLVWAILTPGSLLFIVVAIAWALHRRRPALSRGLLAMATLFLAALLITPIGAWTLRPLEAQFPAAQLDGRPVDGIIVLGGALDPEATQRTGVPVTNDAAERLTTFVALARAHPQARLIISGGSGNPLRPDIREADEVKALFASLGLSPDRVIFERNSRNTYENAVYSKELAKPQAGQNWLLITSAWHMRRSVGCFEKAGWTTIPYPVDYRSYSNDHWGMFSPDQQFDMLTTGAKEWVGLVSYRLMGRV</sequence>
<dbReference type="PANTHER" id="PTHR30336:SF4">
    <property type="entry name" value="ENVELOPE BIOGENESIS FACTOR ELYC"/>
    <property type="match status" value="1"/>
</dbReference>